<evidence type="ECO:0000256" key="1">
    <source>
        <dbReference type="SAM" id="Phobius"/>
    </source>
</evidence>
<feature type="transmembrane region" description="Helical" evidence="1">
    <location>
        <begin position="90"/>
        <end position="110"/>
    </location>
</feature>
<dbReference type="GeneID" id="94833680"/>
<feature type="domain" description="Potassium channel" evidence="2">
    <location>
        <begin position="226"/>
        <end position="304"/>
    </location>
</feature>
<keyword evidence="1" id="KW-0472">Membrane</keyword>
<dbReference type="Proteomes" id="UP000179807">
    <property type="component" value="Unassembled WGS sequence"/>
</dbReference>
<name>A0A1J4KQH5_9EUKA</name>
<reference evidence="3" key="1">
    <citation type="submission" date="2016-10" db="EMBL/GenBank/DDBJ databases">
        <authorList>
            <person name="Benchimol M."/>
            <person name="Almeida L.G."/>
            <person name="Vasconcelos A.T."/>
            <person name="Perreira-Neves A."/>
            <person name="Rosa I.A."/>
            <person name="Tasca T."/>
            <person name="Bogo M.R."/>
            <person name="de Souza W."/>
        </authorList>
    </citation>
    <scope>NUCLEOTIDE SEQUENCE [LARGE SCALE GENOMIC DNA]</scope>
    <source>
        <strain evidence="3">K</strain>
    </source>
</reference>
<gene>
    <name evidence="3" type="ORF">TRFO_16444</name>
</gene>
<keyword evidence="4" id="KW-1185">Reference proteome</keyword>
<feature type="transmembrane region" description="Helical" evidence="1">
    <location>
        <begin position="219"/>
        <end position="238"/>
    </location>
</feature>
<sequence length="465" mass="55045">MSKILAKMGKRKEKNRHENKPKTLMEILKNQKYYAAKPNFQRKYTFFIDVKITIYDLFLILLSLITILLGVVTVVFQISGTEYSLNLSRGLCWIMTITSFFSILIIGAIYHCQFARYRYCCLPKSTFWEYLIDDYHFIKFVSEIIIHIIYPYPYLEEYSHIFSVLTFLRMYRVSHLLLQLSDIYQLRYRINVYMAFFKQSIPKFTSRYVFRLLLNTKSFSTYAFVFIITYLSTCYLAYTSLNSSKNEGFDFATCLYWSMQTSTTLGYGDVQLNSGHVYELLLTIIIAFFGLIINSLLTAIMVMKLSPNEIDERAIEICDGLELIEQLKLHAAKAIQLRYKIYFHEKQRVKYQNIVVDETSKYLEYEINRIEADKVSTDASEEYHETMQKLTTTRRKLNDTFQKFLMYALSNQINVLQDQWDKRNEEYKVMVQKISIIYTNLCILCNVFNLDIDNTPESHELKGNE</sequence>
<dbReference type="InterPro" id="IPR015449">
    <property type="entry name" value="K_chnl_Ca-activ_SK"/>
</dbReference>
<evidence type="ECO:0000259" key="2">
    <source>
        <dbReference type="Pfam" id="PF07885"/>
    </source>
</evidence>
<dbReference type="GO" id="GO:0016020">
    <property type="term" value="C:membrane"/>
    <property type="evidence" value="ECO:0007669"/>
    <property type="project" value="InterPro"/>
</dbReference>
<dbReference type="InterPro" id="IPR013099">
    <property type="entry name" value="K_chnl_dom"/>
</dbReference>
<keyword evidence="1" id="KW-0812">Transmembrane</keyword>
<dbReference type="AlphaFoldDB" id="A0A1J4KQH5"/>
<comment type="caution">
    <text evidence="3">The sequence shown here is derived from an EMBL/GenBank/DDBJ whole genome shotgun (WGS) entry which is preliminary data.</text>
</comment>
<keyword evidence="1" id="KW-1133">Transmembrane helix</keyword>
<dbReference type="EMBL" id="MLAK01000533">
    <property type="protein sequence ID" value="OHT13362.1"/>
    <property type="molecule type" value="Genomic_DNA"/>
</dbReference>
<protein>
    <recommendedName>
        <fullName evidence="2">Potassium channel domain-containing protein</fullName>
    </recommendedName>
</protein>
<dbReference type="GO" id="GO:0016286">
    <property type="term" value="F:small conductance calcium-activated potassium channel activity"/>
    <property type="evidence" value="ECO:0007669"/>
    <property type="project" value="InterPro"/>
</dbReference>
<accession>A0A1J4KQH5</accession>
<feature type="transmembrane region" description="Helical" evidence="1">
    <location>
        <begin position="52"/>
        <end position="78"/>
    </location>
</feature>
<dbReference type="RefSeq" id="XP_068366498.1">
    <property type="nucleotide sequence ID" value="XM_068498976.1"/>
</dbReference>
<organism evidence="3 4">
    <name type="scientific">Tritrichomonas foetus</name>
    <dbReference type="NCBI Taxonomy" id="1144522"/>
    <lineage>
        <taxon>Eukaryota</taxon>
        <taxon>Metamonada</taxon>
        <taxon>Parabasalia</taxon>
        <taxon>Tritrichomonadida</taxon>
        <taxon>Tritrichomonadidae</taxon>
        <taxon>Tritrichomonas</taxon>
    </lineage>
</organism>
<dbReference type="VEuPathDB" id="TrichDB:TRFO_16444"/>
<evidence type="ECO:0000313" key="3">
    <source>
        <dbReference type="EMBL" id="OHT13362.1"/>
    </source>
</evidence>
<proteinExistence type="predicted"/>
<feature type="transmembrane region" description="Helical" evidence="1">
    <location>
        <begin position="280"/>
        <end position="303"/>
    </location>
</feature>
<dbReference type="SUPFAM" id="SSF81324">
    <property type="entry name" value="Voltage-gated potassium channels"/>
    <property type="match status" value="1"/>
</dbReference>
<dbReference type="Gene3D" id="1.10.287.70">
    <property type="match status" value="1"/>
</dbReference>
<dbReference type="Pfam" id="PF07885">
    <property type="entry name" value="Ion_trans_2"/>
    <property type="match status" value="1"/>
</dbReference>
<dbReference type="PANTHER" id="PTHR10153">
    <property type="entry name" value="SMALL CONDUCTANCE CALCIUM-ACTIVATED POTASSIUM CHANNEL"/>
    <property type="match status" value="1"/>
</dbReference>
<evidence type="ECO:0000313" key="4">
    <source>
        <dbReference type="Proteomes" id="UP000179807"/>
    </source>
</evidence>